<keyword evidence="5" id="KW-1185">Reference proteome</keyword>
<evidence type="ECO:0000256" key="2">
    <source>
        <dbReference type="SAM" id="Phobius"/>
    </source>
</evidence>
<feature type="domain" description="Prepilin type IV endopeptidase peptidase" evidence="3">
    <location>
        <begin position="8"/>
        <end position="111"/>
    </location>
</feature>
<dbReference type="PANTHER" id="PTHR30487">
    <property type="entry name" value="TYPE 4 PREPILIN-LIKE PROTEINS LEADER PEPTIDE-PROCESSING ENZYME"/>
    <property type="match status" value="1"/>
</dbReference>
<evidence type="ECO:0000256" key="1">
    <source>
        <dbReference type="ARBA" id="ARBA00005801"/>
    </source>
</evidence>
<reference evidence="4 5" key="1">
    <citation type="submission" date="2023-12" db="EMBL/GenBank/DDBJ databases">
        <title>Marinobacter qingdaonensis sp. nov., isolated from the intertidal sediment of Qingdao, PR China.</title>
        <authorList>
            <person name="Li Y."/>
        </authorList>
    </citation>
    <scope>NUCLEOTIDE SEQUENCE [LARGE SCALE GENOMIC DNA]</scope>
    <source>
        <strain evidence="4 5">ASW11-75</strain>
    </source>
</reference>
<dbReference type="Gene3D" id="1.20.120.1220">
    <property type="match status" value="1"/>
</dbReference>
<keyword evidence="2" id="KW-0472">Membrane</keyword>
<dbReference type="Proteomes" id="UP001305746">
    <property type="component" value="Unassembled WGS sequence"/>
</dbReference>
<evidence type="ECO:0000313" key="5">
    <source>
        <dbReference type="Proteomes" id="UP001305746"/>
    </source>
</evidence>
<evidence type="ECO:0000259" key="3">
    <source>
        <dbReference type="Pfam" id="PF01478"/>
    </source>
</evidence>
<dbReference type="EC" id="3.4.23.-" evidence="4"/>
<dbReference type="InterPro" id="IPR050882">
    <property type="entry name" value="Prepilin_peptidase/N-MTase"/>
</dbReference>
<gene>
    <name evidence="4" type="ORF">U5822_15990</name>
</gene>
<dbReference type="RefSeq" id="WP_322856609.1">
    <property type="nucleotide sequence ID" value="NZ_JAYDCJ010000003.1"/>
</dbReference>
<dbReference type="EMBL" id="JAYDCJ010000003">
    <property type="protein sequence ID" value="MEA1082177.1"/>
    <property type="molecule type" value="Genomic_DNA"/>
</dbReference>
<name>A0ABU5P2I3_9GAMM</name>
<dbReference type="Pfam" id="PF01478">
    <property type="entry name" value="Peptidase_A24"/>
    <property type="match status" value="1"/>
</dbReference>
<evidence type="ECO:0000313" key="4">
    <source>
        <dbReference type="EMBL" id="MEA1082177.1"/>
    </source>
</evidence>
<sequence>METTWMCILLTMALTVALITDYSTHRIPNWLTLGLLVAAVIAQGLADQWSGLLSALAGACVGLLCFLPLHIFGAMGAGDVKLMGAVGAVLGPQPALIAVLATLVFGGVIALVFIGLKGGLGQMARRYARMATLVAQRQPAYLAPASAEPAAQRIPYALAIASGALFALWSLA</sequence>
<dbReference type="GO" id="GO:0016787">
    <property type="term" value="F:hydrolase activity"/>
    <property type="evidence" value="ECO:0007669"/>
    <property type="project" value="UniProtKB-KW"/>
</dbReference>
<protein>
    <submittedName>
        <fullName evidence="4">A24 family peptidase</fullName>
        <ecNumber evidence="4">3.4.23.-</ecNumber>
    </submittedName>
</protein>
<keyword evidence="4" id="KW-0378">Hydrolase</keyword>
<comment type="caution">
    <text evidence="4">The sequence shown here is derived from an EMBL/GenBank/DDBJ whole genome shotgun (WGS) entry which is preliminary data.</text>
</comment>
<feature type="transmembrane region" description="Helical" evidence="2">
    <location>
        <begin position="27"/>
        <end position="46"/>
    </location>
</feature>
<feature type="transmembrane region" description="Helical" evidence="2">
    <location>
        <begin position="53"/>
        <end position="75"/>
    </location>
</feature>
<feature type="transmembrane region" description="Helical" evidence="2">
    <location>
        <begin position="95"/>
        <end position="116"/>
    </location>
</feature>
<accession>A0ABU5P2I3</accession>
<organism evidence="4 5">
    <name type="scientific">Marinobacter qingdaonensis</name>
    <dbReference type="NCBI Taxonomy" id="3108486"/>
    <lineage>
        <taxon>Bacteria</taxon>
        <taxon>Pseudomonadati</taxon>
        <taxon>Pseudomonadota</taxon>
        <taxon>Gammaproteobacteria</taxon>
        <taxon>Pseudomonadales</taxon>
        <taxon>Marinobacteraceae</taxon>
        <taxon>Marinobacter</taxon>
    </lineage>
</organism>
<proteinExistence type="inferred from homology"/>
<dbReference type="InterPro" id="IPR000045">
    <property type="entry name" value="Prepilin_IV_endopep_pep"/>
</dbReference>
<comment type="similarity">
    <text evidence="1">Belongs to the peptidase A24 family.</text>
</comment>
<keyword evidence="2" id="KW-1133">Transmembrane helix</keyword>
<dbReference type="PANTHER" id="PTHR30487:SF0">
    <property type="entry name" value="PREPILIN LEADER PEPTIDASE_N-METHYLTRANSFERASE-RELATED"/>
    <property type="match status" value="1"/>
</dbReference>
<keyword evidence="2" id="KW-0812">Transmembrane</keyword>